<dbReference type="PROSITE" id="PS50943">
    <property type="entry name" value="HTH_CROC1"/>
    <property type="match status" value="1"/>
</dbReference>
<reference evidence="2 3" key="1">
    <citation type="submission" date="2016-11" db="EMBL/GenBank/DDBJ databases">
        <authorList>
            <person name="Jaros S."/>
            <person name="Januszkiewicz K."/>
            <person name="Wedrychowicz H."/>
        </authorList>
    </citation>
    <scope>NUCLEOTIDE SEQUENCE [LARGE SCALE GENOMIC DNA]</scope>
    <source>
        <strain evidence="2 3">DSM 27406</strain>
    </source>
</reference>
<proteinExistence type="predicted"/>
<dbReference type="GO" id="GO:0003677">
    <property type="term" value="F:DNA binding"/>
    <property type="evidence" value="ECO:0007669"/>
    <property type="project" value="InterPro"/>
</dbReference>
<dbReference type="SUPFAM" id="SSF47413">
    <property type="entry name" value="lambda repressor-like DNA-binding domains"/>
    <property type="match status" value="1"/>
</dbReference>
<dbReference type="RefSeq" id="WP_073078655.1">
    <property type="nucleotide sequence ID" value="NZ_FRBL01000002.1"/>
</dbReference>
<dbReference type="CDD" id="cd00093">
    <property type="entry name" value="HTH_XRE"/>
    <property type="match status" value="1"/>
</dbReference>
<dbReference type="Pfam" id="PF01381">
    <property type="entry name" value="HTH_3"/>
    <property type="match status" value="1"/>
</dbReference>
<accession>A0A1M6XXZ4</accession>
<evidence type="ECO:0000313" key="3">
    <source>
        <dbReference type="Proteomes" id="UP000184420"/>
    </source>
</evidence>
<protein>
    <submittedName>
        <fullName evidence="2">Helix-turn-helix</fullName>
    </submittedName>
</protein>
<name>A0A1M6XXZ4_9BACT</name>
<dbReference type="OrthoDB" id="1442960at2"/>
<evidence type="ECO:0000259" key="1">
    <source>
        <dbReference type="PROSITE" id="PS50943"/>
    </source>
</evidence>
<dbReference type="InterPro" id="IPR010982">
    <property type="entry name" value="Lambda_DNA-bd_dom_sf"/>
</dbReference>
<dbReference type="SMART" id="SM00530">
    <property type="entry name" value="HTH_XRE"/>
    <property type="match status" value="1"/>
</dbReference>
<dbReference type="Proteomes" id="UP000184420">
    <property type="component" value="Unassembled WGS sequence"/>
</dbReference>
<sequence length="130" mass="14607">MTVIENNYSKHLGRKISAVRQLRGFTEIDLGNALGISAQEVSQLEQLSEIEISRLKEIAVALGVTEQGLIDFSDEKVQYNTLNFYENCGVQTSTIANNFHQTNNSNQYDKISETLELILKSLNAKNQKID</sequence>
<dbReference type="EMBL" id="FRBL01000002">
    <property type="protein sequence ID" value="SHL10857.1"/>
    <property type="molecule type" value="Genomic_DNA"/>
</dbReference>
<evidence type="ECO:0000313" key="2">
    <source>
        <dbReference type="EMBL" id="SHL10857.1"/>
    </source>
</evidence>
<feature type="domain" description="HTH cro/C1-type" evidence="1">
    <location>
        <begin position="16"/>
        <end position="69"/>
    </location>
</feature>
<dbReference type="Gene3D" id="1.10.260.40">
    <property type="entry name" value="lambda repressor-like DNA-binding domains"/>
    <property type="match status" value="1"/>
</dbReference>
<dbReference type="AlphaFoldDB" id="A0A1M6XXZ4"/>
<organism evidence="2 3">
    <name type="scientific">Chitinophaga jiangningensis</name>
    <dbReference type="NCBI Taxonomy" id="1419482"/>
    <lineage>
        <taxon>Bacteria</taxon>
        <taxon>Pseudomonadati</taxon>
        <taxon>Bacteroidota</taxon>
        <taxon>Chitinophagia</taxon>
        <taxon>Chitinophagales</taxon>
        <taxon>Chitinophagaceae</taxon>
        <taxon>Chitinophaga</taxon>
    </lineage>
</organism>
<dbReference type="InterPro" id="IPR001387">
    <property type="entry name" value="Cro/C1-type_HTH"/>
</dbReference>
<gene>
    <name evidence="2" type="ORF">SAMN05444266_10269</name>
</gene>
<dbReference type="STRING" id="1419482.SAMN05444266_10269"/>
<keyword evidence="3" id="KW-1185">Reference proteome</keyword>